<dbReference type="EMBL" id="SJOL01008920">
    <property type="protein sequence ID" value="TGZ59279.1"/>
    <property type="molecule type" value="Genomic_DNA"/>
</dbReference>
<evidence type="ECO:0000256" key="2">
    <source>
        <dbReference type="SAM" id="MobiDB-lite"/>
    </source>
</evidence>
<dbReference type="PANTHER" id="PTHR24135">
    <property type="entry name" value="SH3 AND MULTIPLE ANKYRIN REPEAT DOMAINS PROTEIN"/>
    <property type="match status" value="1"/>
</dbReference>
<evidence type="ECO:0000259" key="3">
    <source>
        <dbReference type="PROSITE" id="PS50106"/>
    </source>
</evidence>
<feature type="repeat" description="ANK" evidence="1">
    <location>
        <begin position="331"/>
        <end position="363"/>
    </location>
</feature>
<dbReference type="SMART" id="SM00248">
    <property type="entry name" value="ANK"/>
    <property type="match status" value="5"/>
</dbReference>
<dbReference type="GO" id="GO:0035255">
    <property type="term" value="F:ionotropic glutamate receptor binding"/>
    <property type="evidence" value="ECO:0007669"/>
    <property type="project" value="TreeGrafter"/>
</dbReference>
<accession>A0A4S2LF13</accession>
<organism evidence="4 5">
    <name type="scientific">Opisthorchis felineus</name>
    <dbReference type="NCBI Taxonomy" id="147828"/>
    <lineage>
        <taxon>Eukaryota</taxon>
        <taxon>Metazoa</taxon>
        <taxon>Spiralia</taxon>
        <taxon>Lophotrochozoa</taxon>
        <taxon>Platyhelminthes</taxon>
        <taxon>Trematoda</taxon>
        <taxon>Digenea</taxon>
        <taxon>Opisthorchiida</taxon>
        <taxon>Opisthorchiata</taxon>
        <taxon>Opisthorchiidae</taxon>
        <taxon>Opisthorchis</taxon>
    </lineage>
</organism>
<feature type="compositionally biased region" description="Low complexity" evidence="2">
    <location>
        <begin position="679"/>
        <end position="689"/>
    </location>
</feature>
<dbReference type="Pfam" id="PF00595">
    <property type="entry name" value="PDZ"/>
    <property type="match status" value="1"/>
</dbReference>
<dbReference type="GO" id="GO:0030160">
    <property type="term" value="F:synaptic receptor adaptor activity"/>
    <property type="evidence" value="ECO:0007669"/>
    <property type="project" value="TreeGrafter"/>
</dbReference>
<dbReference type="Pfam" id="PF12796">
    <property type="entry name" value="Ank_2"/>
    <property type="match status" value="2"/>
</dbReference>
<comment type="caution">
    <text evidence="4">The sequence shown here is derived from an EMBL/GenBank/DDBJ whole genome shotgun (WGS) entry which is preliminary data.</text>
</comment>
<dbReference type="EMBL" id="SJOL01008920">
    <property type="protein sequence ID" value="TGZ59278.1"/>
    <property type="molecule type" value="Genomic_DNA"/>
</dbReference>
<dbReference type="InterPro" id="IPR051569">
    <property type="entry name" value="SHANK"/>
</dbReference>
<dbReference type="SUPFAM" id="SSF48403">
    <property type="entry name" value="Ankyrin repeat"/>
    <property type="match status" value="1"/>
</dbReference>
<evidence type="ECO:0000313" key="5">
    <source>
        <dbReference type="Proteomes" id="UP000308267"/>
    </source>
</evidence>
<dbReference type="Proteomes" id="UP000308267">
    <property type="component" value="Unassembled WGS sequence"/>
</dbReference>
<feature type="region of interest" description="Disordered" evidence="2">
    <location>
        <begin position="679"/>
        <end position="704"/>
    </location>
</feature>
<reference evidence="4 5" key="1">
    <citation type="journal article" date="2019" name="BMC Genomics">
        <title>New insights from Opisthorchis felineus genome: update on genomics of the epidemiologically important liver flukes.</title>
        <authorList>
            <person name="Ershov N.I."/>
            <person name="Mordvinov V.A."/>
            <person name="Prokhortchouk E.B."/>
            <person name="Pakharukova M.Y."/>
            <person name="Gunbin K.V."/>
            <person name="Ustyantsev K."/>
            <person name="Genaev M.A."/>
            <person name="Blinov A.G."/>
            <person name="Mazur A."/>
            <person name="Boulygina E."/>
            <person name="Tsygankova S."/>
            <person name="Khrameeva E."/>
            <person name="Chekanov N."/>
            <person name="Fan G."/>
            <person name="Xiao A."/>
            <person name="Zhang H."/>
            <person name="Xu X."/>
            <person name="Yang H."/>
            <person name="Solovyev V."/>
            <person name="Lee S.M."/>
            <person name="Liu X."/>
            <person name="Afonnikov D.A."/>
            <person name="Skryabin K.G."/>
        </authorList>
    </citation>
    <scope>NUCLEOTIDE SEQUENCE [LARGE SCALE GENOMIC DNA]</scope>
    <source>
        <strain evidence="4">AK-0245</strain>
        <tissue evidence="4">Whole organism</tissue>
    </source>
</reference>
<gene>
    <name evidence="4" type="ORF">CRM22_009167</name>
</gene>
<keyword evidence="1" id="KW-0040">ANK repeat</keyword>
<dbReference type="Gene3D" id="1.25.40.20">
    <property type="entry name" value="Ankyrin repeat-containing domain"/>
    <property type="match status" value="2"/>
</dbReference>
<dbReference type="SMART" id="SM00228">
    <property type="entry name" value="PDZ"/>
    <property type="match status" value="1"/>
</dbReference>
<dbReference type="InterPro" id="IPR002110">
    <property type="entry name" value="Ankyrin_rpt"/>
</dbReference>
<dbReference type="SUPFAM" id="SSF50156">
    <property type="entry name" value="PDZ domain-like"/>
    <property type="match status" value="1"/>
</dbReference>
<evidence type="ECO:0000256" key="1">
    <source>
        <dbReference type="PROSITE-ProRule" id="PRU00023"/>
    </source>
</evidence>
<name>A0A4S2LF13_OPIFE</name>
<feature type="domain" description="PDZ" evidence="3">
    <location>
        <begin position="493"/>
        <end position="583"/>
    </location>
</feature>
<keyword evidence="5" id="KW-1185">Reference proteome</keyword>
<dbReference type="InterPro" id="IPR036770">
    <property type="entry name" value="Ankyrin_rpt-contain_sf"/>
</dbReference>
<dbReference type="InterPro" id="IPR001478">
    <property type="entry name" value="PDZ"/>
</dbReference>
<dbReference type="Gene3D" id="2.30.42.10">
    <property type="match status" value="1"/>
</dbReference>
<dbReference type="PROSITE" id="PS50297">
    <property type="entry name" value="ANK_REP_REGION"/>
    <property type="match status" value="2"/>
</dbReference>
<feature type="repeat" description="ANK" evidence="1">
    <location>
        <begin position="231"/>
        <end position="263"/>
    </location>
</feature>
<dbReference type="STRING" id="147828.A0A4S2LF13"/>
<dbReference type="EMBL" id="SJOL01008920">
    <property type="protein sequence ID" value="TGZ59277.1"/>
    <property type="molecule type" value="Genomic_DNA"/>
</dbReference>
<sequence>MGLPSEDPDPQMAFRYSIDSFLSPTSSDSLMGQVNKTLIEIIIPDHEWKFVYRVPTDTLVRELLRRIFTTCRLDVVEYANYGLYMPPQGVQKGKFLQEERPLCEYPQLMPPLGTASENKQSNGEPGCQNCTEPSGTLKLIKKCRYVDGIPMSTHKFRYINSKSHQKQFLSAIQERNIRRMDDMLDRGLDPNYQYSSTGETPLCCATLQPFSKDLILKLVEKGALLEFRDDDGFTPLHRAAICGNLESIKVLLDLGMNPNVRDSKSLTPLYHAVSRDIPTKCIALLLYDHAILGIVDDKNRQEVHQACLFDKPGHLEQLIIYGADLDAQTSNLDTALHICALNNHETCLRLLLKHGATRDMVNASGQTPSEVALLTGLRKLAELIDNFPEEEIVRTSRTPIYNTDRRPTAGGPRAALEAHRARHNFGDLPNSLDRLSSLGLSPNPRSRNPMSNFTRSMGSVVVRYADGSVLNLNNGGQHSSHTENGNNRARTRQITLFRGNSGFGFQIRGPRDSLDGRRSTSVPANQYIDEIFPNTPAARAGLKAGDYLLEVNGENVRDACHQHVASLIAGSGPRVTLKVVSGATNGAPPRRRIQVIDRRQSNYVRPQHSTEVRRSSSHDQACIAANCPPIILSLSRRCEYRKPSPANADYEGLSSMNTGDYSPTLTREICIRTLTRSRNSSSSSVNSLTDAESDVSFSNGQASSSASTKEDFLFTPYVKLLRENNTTPLSKVTISREMDENTISHPRITDKIRFASGSLDEVGQNVIWCLHLDPGKVILSVDPSNT</sequence>
<dbReference type="OrthoDB" id="445896at2759"/>
<dbReference type="AlphaFoldDB" id="A0A4S2LF13"/>
<dbReference type="PROSITE" id="PS50088">
    <property type="entry name" value="ANK_REPEAT"/>
    <property type="match status" value="2"/>
</dbReference>
<dbReference type="PROSITE" id="PS50106">
    <property type="entry name" value="PDZ"/>
    <property type="match status" value="1"/>
</dbReference>
<dbReference type="InterPro" id="IPR036034">
    <property type="entry name" value="PDZ_sf"/>
</dbReference>
<evidence type="ECO:0000313" key="4">
    <source>
        <dbReference type="EMBL" id="TGZ59279.1"/>
    </source>
</evidence>
<protein>
    <recommendedName>
        <fullName evidence="3">PDZ domain-containing protein</fullName>
    </recommendedName>
</protein>
<dbReference type="PANTHER" id="PTHR24135:SF28">
    <property type="entry name" value="LD13733P"/>
    <property type="match status" value="1"/>
</dbReference>
<proteinExistence type="predicted"/>